<keyword evidence="3" id="KW-1185">Reference proteome</keyword>
<dbReference type="EMBL" id="BPLQ01014014">
    <property type="protein sequence ID" value="GIY76549.1"/>
    <property type="molecule type" value="Genomic_DNA"/>
</dbReference>
<name>A0AAV4W3W2_9ARAC</name>
<evidence type="ECO:0000313" key="3">
    <source>
        <dbReference type="Proteomes" id="UP001054837"/>
    </source>
</evidence>
<organism evidence="2 3">
    <name type="scientific">Caerostris darwini</name>
    <dbReference type="NCBI Taxonomy" id="1538125"/>
    <lineage>
        <taxon>Eukaryota</taxon>
        <taxon>Metazoa</taxon>
        <taxon>Ecdysozoa</taxon>
        <taxon>Arthropoda</taxon>
        <taxon>Chelicerata</taxon>
        <taxon>Arachnida</taxon>
        <taxon>Araneae</taxon>
        <taxon>Araneomorphae</taxon>
        <taxon>Entelegynae</taxon>
        <taxon>Araneoidea</taxon>
        <taxon>Araneidae</taxon>
        <taxon>Caerostris</taxon>
    </lineage>
</organism>
<dbReference type="AlphaFoldDB" id="A0AAV4W3W2"/>
<dbReference type="Proteomes" id="UP001054837">
    <property type="component" value="Unassembled WGS sequence"/>
</dbReference>
<comment type="caution">
    <text evidence="2">The sequence shown here is derived from an EMBL/GenBank/DDBJ whole genome shotgun (WGS) entry which is preliminary data.</text>
</comment>
<sequence>MLHSISGIRPPLITSAVTRSRSPCTNDRDPSQGTETKNNVSGDETPTYKCKQLPNQTLELIISRALDTDSEYLLQTCTVRCLLDG</sequence>
<accession>A0AAV4W3W2</accession>
<proteinExistence type="predicted"/>
<reference evidence="2 3" key="1">
    <citation type="submission" date="2021-06" db="EMBL/GenBank/DDBJ databases">
        <title>Caerostris darwini draft genome.</title>
        <authorList>
            <person name="Kono N."/>
            <person name="Arakawa K."/>
        </authorList>
    </citation>
    <scope>NUCLEOTIDE SEQUENCE [LARGE SCALE GENOMIC DNA]</scope>
</reference>
<evidence type="ECO:0000256" key="1">
    <source>
        <dbReference type="SAM" id="MobiDB-lite"/>
    </source>
</evidence>
<feature type="region of interest" description="Disordered" evidence="1">
    <location>
        <begin position="1"/>
        <end position="48"/>
    </location>
</feature>
<protein>
    <submittedName>
        <fullName evidence="2">Uncharacterized protein</fullName>
    </submittedName>
</protein>
<gene>
    <name evidence="2" type="ORF">CDAR_48361</name>
</gene>
<evidence type="ECO:0000313" key="2">
    <source>
        <dbReference type="EMBL" id="GIY76549.1"/>
    </source>
</evidence>
<feature type="compositionally biased region" description="Polar residues" evidence="1">
    <location>
        <begin position="15"/>
        <end position="44"/>
    </location>
</feature>